<evidence type="ECO:0000313" key="1">
    <source>
        <dbReference type="EMBL" id="KAH7843454.1"/>
    </source>
</evidence>
<comment type="caution">
    <text evidence="1">The sequence shown here is derived from an EMBL/GenBank/DDBJ whole genome shotgun (WGS) entry which is preliminary data.</text>
</comment>
<keyword evidence="2" id="KW-1185">Reference proteome</keyword>
<dbReference type="Proteomes" id="UP000828048">
    <property type="component" value="Chromosome 1"/>
</dbReference>
<reference evidence="1 2" key="1">
    <citation type="journal article" date="2021" name="Hortic Res">
        <title>High-quality reference genome and annotation aids understanding of berry development for evergreen blueberry (Vaccinium darrowii).</title>
        <authorList>
            <person name="Yu J."/>
            <person name="Hulse-Kemp A.M."/>
            <person name="Babiker E."/>
            <person name="Staton M."/>
        </authorList>
    </citation>
    <scope>NUCLEOTIDE SEQUENCE [LARGE SCALE GENOMIC DNA]</scope>
    <source>
        <strain evidence="2">cv. NJ 8807/NJ 8810</strain>
        <tissue evidence="1">Young leaf</tissue>
    </source>
</reference>
<proteinExistence type="predicted"/>
<dbReference type="EMBL" id="CM037151">
    <property type="protein sequence ID" value="KAH7843454.1"/>
    <property type="molecule type" value="Genomic_DNA"/>
</dbReference>
<accession>A0ACB7XRW6</accession>
<gene>
    <name evidence="1" type="ORF">Vadar_016814</name>
</gene>
<evidence type="ECO:0000313" key="2">
    <source>
        <dbReference type="Proteomes" id="UP000828048"/>
    </source>
</evidence>
<sequence>MEEDGKCSVFLKLHLLLSDIRRRRFSVVWQTEGAWNSLKESPNFEPELVSSRVKHATKALTTYMAAIKTWLRPELDFSEVDEEE</sequence>
<organism evidence="1 2">
    <name type="scientific">Vaccinium darrowii</name>
    <dbReference type="NCBI Taxonomy" id="229202"/>
    <lineage>
        <taxon>Eukaryota</taxon>
        <taxon>Viridiplantae</taxon>
        <taxon>Streptophyta</taxon>
        <taxon>Embryophyta</taxon>
        <taxon>Tracheophyta</taxon>
        <taxon>Spermatophyta</taxon>
        <taxon>Magnoliopsida</taxon>
        <taxon>eudicotyledons</taxon>
        <taxon>Gunneridae</taxon>
        <taxon>Pentapetalae</taxon>
        <taxon>asterids</taxon>
        <taxon>Ericales</taxon>
        <taxon>Ericaceae</taxon>
        <taxon>Vaccinioideae</taxon>
        <taxon>Vaccinieae</taxon>
        <taxon>Vaccinium</taxon>
    </lineage>
</organism>
<name>A0ACB7XRW6_9ERIC</name>
<protein>
    <submittedName>
        <fullName evidence="1">Uncharacterized protein</fullName>
    </submittedName>
</protein>